<name>A0AAJ0CHG6_9HYPO</name>
<proteinExistence type="inferred from homology"/>
<dbReference type="GO" id="GO:0005737">
    <property type="term" value="C:cytoplasm"/>
    <property type="evidence" value="ECO:0007669"/>
    <property type="project" value="TreeGrafter"/>
</dbReference>
<dbReference type="GO" id="GO:0006606">
    <property type="term" value="P:protein import into nucleus"/>
    <property type="evidence" value="ECO:0007669"/>
    <property type="project" value="InterPro"/>
</dbReference>
<comment type="similarity">
    <text evidence="1">Belongs to the IWR1/SLC7A6OS family.</text>
</comment>
<keyword evidence="5" id="KW-1185">Reference proteome</keyword>
<evidence type="ECO:0000259" key="3">
    <source>
        <dbReference type="Pfam" id="PF08574"/>
    </source>
</evidence>
<feature type="domain" description="Transcription factor Iwr1" evidence="3">
    <location>
        <begin position="293"/>
        <end position="363"/>
    </location>
</feature>
<sequence>MSIPPQLIRVKRKRVEEAPVTFLQFDQDSKRHRSGSNWAYQRRKSTTQQPSTEDKSTRPIIHVSKSNDAQSSGRKQDGPKMSPKPEHTAQNSSGPTEPRRFHVSRAVLAKAAQNQKSGGVSKKSRYNPAVFIESTRKKKTPKPRKSLATGQLPIELEGRMHTSEQTLGHVVVEQKQLKRPGVVNKTCAGATQQKQQQPITRAPLPDSLMNRHNEDMDKITKDMNQWVLNELGSNLQSMEHDNRPPRFKPKSPAKRYHERHPKLSSLQISATQLESTMSDPSDEDGDDDDDDDDEWVIEEYVRIPARYVALDISPTEVGILVLDNEEESMLFFGSALDDDDELAEDDEDENAENHYTADYPEDEVESDDEYGRQAYVYRHGNNSDEEEYDESLYQDQDELVLDCNADDDDDARMARIKEFMKRNSAFR</sequence>
<evidence type="ECO:0000256" key="2">
    <source>
        <dbReference type="SAM" id="MobiDB-lite"/>
    </source>
</evidence>
<dbReference type="AlphaFoldDB" id="A0AAJ0CHG6"/>
<feature type="region of interest" description="Disordered" evidence="2">
    <location>
        <begin position="111"/>
        <end position="148"/>
    </location>
</feature>
<feature type="region of interest" description="Disordered" evidence="2">
    <location>
        <begin position="235"/>
        <end position="267"/>
    </location>
</feature>
<feature type="region of interest" description="Disordered" evidence="2">
    <location>
        <begin position="273"/>
        <end position="292"/>
    </location>
</feature>
<dbReference type="InterPro" id="IPR013883">
    <property type="entry name" value="TF_Iwr1_dom"/>
</dbReference>
<evidence type="ECO:0000313" key="5">
    <source>
        <dbReference type="Proteomes" id="UP001251528"/>
    </source>
</evidence>
<evidence type="ECO:0000256" key="1">
    <source>
        <dbReference type="ARBA" id="ARBA00010218"/>
    </source>
</evidence>
<dbReference type="Pfam" id="PF08574">
    <property type="entry name" value="Iwr1"/>
    <property type="match status" value="1"/>
</dbReference>
<accession>A0AAJ0CHG6</accession>
<feature type="region of interest" description="Disordered" evidence="2">
    <location>
        <begin position="340"/>
        <end position="371"/>
    </location>
</feature>
<feature type="compositionally biased region" description="Basic residues" evidence="2">
    <location>
        <begin position="245"/>
        <end position="262"/>
    </location>
</feature>
<dbReference type="EMBL" id="JASWJB010000225">
    <property type="protein sequence ID" value="KAK2593153.1"/>
    <property type="molecule type" value="Genomic_DNA"/>
</dbReference>
<feature type="compositionally biased region" description="Acidic residues" evidence="2">
    <location>
        <begin position="280"/>
        <end position="292"/>
    </location>
</feature>
<dbReference type="Proteomes" id="UP001251528">
    <property type="component" value="Unassembled WGS sequence"/>
</dbReference>
<comment type="caution">
    <text evidence="4">The sequence shown here is derived from an EMBL/GenBank/DDBJ whole genome shotgun (WGS) entry which is preliminary data.</text>
</comment>
<feature type="region of interest" description="Disordered" evidence="2">
    <location>
        <begin position="25"/>
        <end position="99"/>
    </location>
</feature>
<evidence type="ECO:0000313" key="4">
    <source>
        <dbReference type="EMBL" id="KAK2593153.1"/>
    </source>
</evidence>
<organism evidence="4 5">
    <name type="scientific">Conoideocrella luteorostrata</name>
    <dbReference type="NCBI Taxonomy" id="1105319"/>
    <lineage>
        <taxon>Eukaryota</taxon>
        <taxon>Fungi</taxon>
        <taxon>Dikarya</taxon>
        <taxon>Ascomycota</taxon>
        <taxon>Pezizomycotina</taxon>
        <taxon>Sordariomycetes</taxon>
        <taxon>Hypocreomycetidae</taxon>
        <taxon>Hypocreales</taxon>
        <taxon>Clavicipitaceae</taxon>
        <taxon>Conoideocrella</taxon>
    </lineage>
</organism>
<feature type="compositionally biased region" description="Polar residues" evidence="2">
    <location>
        <begin position="64"/>
        <end position="73"/>
    </location>
</feature>
<feature type="compositionally biased region" description="Acidic residues" evidence="2">
    <location>
        <begin position="359"/>
        <end position="368"/>
    </location>
</feature>
<dbReference type="InterPro" id="IPR040150">
    <property type="entry name" value="Iwr1"/>
</dbReference>
<dbReference type="PANTHER" id="PTHR28063:SF1">
    <property type="entry name" value="RNA POLYMERASE II NUCLEAR LOCALIZATION PROTEIN IWR1"/>
    <property type="match status" value="1"/>
</dbReference>
<gene>
    <name evidence="4" type="ORF">QQS21_009125</name>
</gene>
<feature type="compositionally biased region" description="Acidic residues" evidence="2">
    <location>
        <begin position="340"/>
        <end position="350"/>
    </location>
</feature>
<reference evidence="4" key="1">
    <citation type="submission" date="2023-06" db="EMBL/GenBank/DDBJ databases">
        <title>Conoideocrella luteorostrata (Hypocreales: Clavicipitaceae), a potential biocontrol fungus for elongate hemlock scale in United States Christmas tree production areas.</title>
        <authorList>
            <person name="Barrett H."/>
            <person name="Lovett B."/>
            <person name="Macias A.M."/>
            <person name="Stajich J.E."/>
            <person name="Kasson M.T."/>
        </authorList>
    </citation>
    <scope>NUCLEOTIDE SEQUENCE</scope>
    <source>
        <strain evidence="4">ARSEF 14590</strain>
    </source>
</reference>
<feature type="compositionally biased region" description="Basic residues" evidence="2">
    <location>
        <begin position="136"/>
        <end position="145"/>
    </location>
</feature>
<protein>
    <recommendedName>
        <fullName evidence="3">Transcription factor Iwr1 domain-containing protein</fullName>
    </recommendedName>
</protein>
<feature type="compositionally biased region" description="Basic and acidic residues" evidence="2">
    <location>
        <begin position="74"/>
        <end position="87"/>
    </location>
</feature>
<dbReference type="PANTHER" id="PTHR28063">
    <property type="entry name" value="RNA POLYMERASE II NUCLEAR LOCALIZATION PROTEIN IWR1"/>
    <property type="match status" value="1"/>
</dbReference>